<evidence type="ECO:0000313" key="12">
    <source>
        <dbReference type="EMBL" id="JAC59583.1"/>
    </source>
</evidence>
<keyword evidence="2" id="KW-0507">mRNA processing</keyword>
<feature type="compositionally biased region" description="Low complexity" evidence="8">
    <location>
        <begin position="614"/>
        <end position="628"/>
    </location>
</feature>
<keyword evidence="5" id="KW-0508">mRNA splicing</keyword>
<protein>
    <submittedName>
        <fullName evidence="12">Splicing factor 3A subunit 1</fullName>
    </submittedName>
</protein>
<dbReference type="PROSITE" id="PS50053">
    <property type="entry name" value="UBIQUITIN_2"/>
    <property type="match status" value="1"/>
</dbReference>
<dbReference type="PROSITE" id="PS50128">
    <property type="entry name" value="SURP"/>
    <property type="match status" value="2"/>
</dbReference>
<dbReference type="GO" id="GO:0071004">
    <property type="term" value="C:U2-type prespliceosome"/>
    <property type="evidence" value="ECO:0007669"/>
    <property type="project" value="TreeGrafter"/>
</dbReference>
<dbReference type="SMART" id="SM00648">
    <property type="entry name" value="SWAP"/>
    <property type="match status" value="2"/>
</dbReference>
<sequence length="764" mass="83703">MVAEEQNGAVVAQGEAKDALPKPDLTGLRAPETHTKVVGVIYPPPDIRAIVDKTASFVARNGTEFEKRILSNEKQNQKFSFLLPTDPYHAYYQMKVKEIKEGGEKPAGEQAAAPDQEPAQAAKEPEKPVVPPTKPLEPPAPELYMVHVPEGLTMLDLDVIKLTAQFVARNGKSFLTGLAQREHMNSQFNFLKPTHSMFTFFTALADAYSKVLMPPKGTLENCEKDSKDRDRILERCLKRLEWERHKEAEAKAIADEEEAERIAMASIDWHDFVVVETIEFDPAEDDELPAPMTSKEIIALSKAQPYEADENEQDNEAEMEMEMDEEEKEMVKQASEVAAAPPVPDAPPENIKVVKNYKRTAQGQSYDPTKYVVSPITGELVPIDQMAEHMRISLIDPRWKDQREAMLSKIKTTTKADDDEISRNIVILANTRPDIFGSTEEEMSAVVQETIKERRATGQGEQPTGAANGGEGEQPGSSGPRANEGFPPPPQMKPSQPFPPYSQAPHSQAPQQLPVSSQAPMAPLRPPQGGYYAPRPNSLPPPPGMPPPPGNASFPPPPGMGFPPPPQFRPPTPMMPQNPSQHQGPLPPPPQSQQQHQQQPPHGFPPSMPPPLAQPVSSNPPSASSAPMPMAPPPQFPQLPTDAPPPMPPVGSDKRARQEFVLRPEADILAEHPGAIKVRVAAPDVEGNDKLNGQILEVEMPSLSETVGDLKARLAGVIGLGANKQKLTRDEVGVMRDNLSLAHYNVLEDVQLTLGIKERGRGKK</sequence>
<keyword evidence="6" id="KW-0539">Nucleus</keyword>
<feature type="domain" description="Ubiquitin-like" evidence="9">
    <location>
        <begin position="704"/>
        <end position="761"/>
    </location>
</feature>
<evidence type="ECO:0000259" key="9">
    <source>
        <dbReference type="PROSITE" id="PS50053"/>
    </source>
</evidence>
<dbReference type="GO" id="GO:0005686">
    <property type="term" value="C:U2 snRNP"/>
    <property type="evidence" value="ECO:0007669"/>
    <property type="project" value="UniProtKB-ARBA"/>
</dbReference>
<feature type="compositionally biased region" description="Low complexity" evidence="8">
    <location>
        <begin position="108"/>
        <end position="122"/>
    </location>
</feature>
<name>A0A061QIM6_9CHLO</name>
<dbReference type="GO" id="GO:0071013">
    <property type="term" value="C:catalytic step 2 spliceosome"/>
    <property type="evidence" value="ECO:0007669"/>
    <property type="project" value="TreeGrafter"/>
</dbReference>
<feature type="coiled-coil region" evidence="7">
    <location>
        <begin position="309"/>
        <end position="336"/>
    </location>
</feature>
<keyword evidence="4" id="KW-0677">Repeat</keyword>
<evidence type="ECO:0000313" key="11">
    <source>
        <dbReference type="EMBL" id="JAC59561.1"/>
    </source>
</evidence>
<evidence type="ECO:0000256" key="1">
    <source>
        <dbReference type="ARBA" id="ARBA00004123"/>
    </source>
</evidence>
<feature type="region of interest" description="Disordered" evidence="8">
    <location>
        <begin position="103"/>
        <end position="136"/>
    </location>
</feature>
<keyword evidence="7" id="KW-0175">Coiled coil</keyword>
<evidence type="ECO:0000256" key="6">
    <source>
        <dbReference type="ARBA" id="ARBA00023242"/>
    </source>
</evidence>
<evidence type="ECO:0000256" key="5">
    <source>
        <dbReference type="ARBA" id="ARBA00023187"/>
    </source>
</evidence>
<keyword evidence="3" id="KW-0747">Spliceosome</keyword>
<dbReference type="InterPro" id="IPR035563">
    <property type="entry name" value="SF3As1_ubi"/>
</dbReference>
<reference evidence="12" key="1">
    <citation type="submission" date="2014-05" db="EMBL/GenBank/DDBJ databases">
        <title>The transcriptome of the halophilic microalga Tetraselmis sp. GSL018 isolated from the Great Salt Lake, Utah.</title>
        <authorList>
            <person name="Jinkerson R.E."/>
            <person name="D'Adamo S."/>
            <person name="Posewitz M.C."/>
        </authorList>
    </citation>
    <scope>NUCLEOTIDE SEQUENCE</scope>
    <source>
        <strain evidence="12">GSL018</strain>
    </source>
</reference>
<dbReference type="SUPFAM" id="SSF54236">
    <property type="entry name" value="Ubiquitin-like"/>
    <property type="match status" value="1"/>
</dbReference>
<feature type="compositionally biased region" description="Pro residues" evidence="8">
    <location>
        <begin position="537"/>
        <end position="576"/>
    </location>
</feature>
<dbReference type="EMBL" id="GBEZ01027767">
    <property type="protein sequence ID" value="JAC59583.1"/>
    <property type="molecule type" value="Transcribed_RNA"/>
</dbReference>
<dbReference type="InterPro" id="IPR022030">
    <property type="entry name" value="SF3A1_dom"/>
</dbReference>
<dbReference type="PANTHER" id="PTHR15316">
    <property type="entry name" value="SPLICEOSOME ASSOCIATED PROTEIN 114/SWAP SPLICING FACTOR-RELATED"/>
    <property type="match status" value="1"/>
</dbReference>
<dbReference type="Gene3D" id="3.10.20.90">
    <property type="entry name" value="Phosphatidylinositol 3-kinase Catalytic Subunit, Chain A, domain 1"/>
    <property type="match status" value="1"/>
</dbReference>
<gene>
    <name evidence="12" type="primary">SAP114</name>
    <name evidence="12" type="ORF">TSPGSL018_31084</name>
    <name evidence="11" type="ORF">TSPGSL018_31122</name>
</gene>
<dbReference type="FunFam" id="1.10.10.790:FF:000001">
    <property type="entry name" value="Splicing factor 3a, subunit 1"/>
    <property type="match status" value="1"/>
</dbReference>
<comment type="subcellular location">
    <subcellularLocation>
        <location evidence="1">Nucleus</location>
    </subcellularLocation>
</comment>
<dbReference type="GO" id="GO:0045292">
    <property type="term" value="P:mRNA cis splicing, via spliceosome"/>
    <property type="evidence" value="ECO:0007669"/>
    <property type="project" value="InterPro"/>
</dbReference>
<accession>A0A061QIM6</accession>
<feature type="compositionally biased region" description="Pro residues" evidence="8">
    <location>
        <begin position="629"/>
        <end position="649"/>
    </location>
</feature>
<evidence type="ECO:0000256" key="2">
    <source>
        <dbReference type="ARBA" id="ARBA00022664"/>
    </source>
</evidence>
<dbReference type="EMBL" id="GBEZ01027791">
    <property type="protein sequence ID" value="JAC59561.1"/>
    <property type="molecule type" value="Transcribed_RNA"/>
</dbReference>
<dbReference type="PANTHER" id="PTHR15316:SF1">
    <property type="entry name" value="SPLICING FACTOR 3A SUBUNIT 1"/>
    <property type="match status" value="1"/>
</dbReference>
<feature type="region of interest" description="Disordered" evidence="8">
    <location>
        <begin position="438"/>
        <end position="658"/>
    </location>
</feature>
<feature type="region of interest" description="Disordered" evidence="8">
    <location>
        <begin position="1"/>
        <end position="29"/>
    </location>
</feature>
<proteinExistence type="predicted"/>
<dbReference type="FunFam" id="1.10.10.790:FF:000002">
    <property type="entry name" value="Splicing factor 3A subunit 1"/>
    <property type="match status" value="1"/>
</dbReference>
<dbReference type="Gene3D" id="1.10.10.790">
    <property type="entry name" value="Surp module"/>
    <property type="match status" value="2"/>
</dbReference>
<dbReference type="Pfam" id="PF12230">
    <property type="entry name" value="PRP21_like_P"/>
    <property type="match status" value="1"/>
</dbReference>
<evidence type="ECO:0000256" key="8">
    <source>
        <dbReference type="SAM" id="MobiDB-lite"/>
    </source>
</evidence>
<dbReference type="GO" id="GO:0003723">
    <property type="term" value="F:RNA binding"/>
    <property type="evidence" value="ECO:0007669"/>
    <property type="project" value="InterPro"/>
</dbReference>
<dbReference type="InterPro" id="IPR035967">
    <property type="entry name" value="SWAP/Surp_sf"/>
</dbReference>
<feature type="domain" description="SURP motif" evidence="10">
    <location>
        <begin position="50"/>
        <end position="92"/>
    </location>
</feature>
<organism evidence="12">
    <name type="scientific">Tetraselmis sp. GSL018</name>
    <dbReference type="NCBI Taxonomy" id="582737"/>
    <lineage>
        <taxon>Eukaryota</taxon>
        <taxon>Viridiplantae</taxon>
        <taxon>Chlorophyta</taxon>
        <taxon>core chlorophytes</taxon>
        <taxon>Chlorodendrophyceae</taxon>
        <taxon>Chlorodendrales</taxon>
        <taxon>Chlorodendraceae</taxon>
        <taxon>Tetraselmis</taxon>
    </lineage>
</organism>
<evidence type="ECO:0000256" key="3">
    <source>
        <dbReference type="ARBA" id="ARBA00022728"/>
    </source>
</evidence>
<evidence type="ECO:0000256" key="7">
    <source>
        <dbReference type="SAM" id="Coils"/>
    </source>
</evidence>
<feature type="compositionally biased region" description="Pro residues" evidence="8">
    <location>
        <begin position="602"/>
        <end position="613"/>
    </location>
</feature>
<feature type="compositionally biased region" description="Polar residues" evidence="8">
    <location>
        <begin position="504"/>
        <end position="519"/>
    </location>
</feature>
<dbReference type="InterPro" id="IPR000626">
    <property type="entry name" value="Ubiquitin-like_dom"/>
</dbReference>
<dbReference type="GO" id="GO:0000381">
    <property type="term" value="P:regulation of alternative mRNA splicing, via spliceosome"/>
    <property type="evidence" value="ECO:0007669"/>
    <property type="project" value="TreeGrafter"/>
</dbReference>
<dbReference type="Pfam" id="PF01805">
    <property type="entry name" value="Surp"/>
    <property type="match status" value="2"/>
</dbReference>
<dbReference type="InterPro" id="IPR000061">
    <property type="entry name" value="Surp"/>
</dbReference>
<feature type="compositionally biased region" description="Low complexity" evidence="8">
    <location>
        <begin position="592"/>
        <end position="601"/>
    </location>
</feature>
<feature type="domain" description="SURP motif" evidence="10">
    <location>
        <begin position="159"/>
        <end position="201"/>
    </location>
</feature>
<evidence type="ECO:0000256" key="4">
    <source>
        <dbReference type="ARBA" id="ARBA00022737"/>
    </source>
</evidence>
<evidence type="ECO:0000259" key="10">
    <source>
        <dbReference type="PROSITE" id="PS50128"/>
    </source>
</evidence>
<dbReference type="AlphaFoldDB" id="A0A061QIM6"/>
<dbReference type="InterPro" id="IPR029071">
    <property type="entry name" value="Ubiquitin-like_domsf"/>
</dbReference>
<dbReference type="InterPro" id="IPR045146">
    <property type="entry name" value="SF3A1"/>
</dbReference>
<dbReference type="SUPFAM" id="SSF109905">
    <property type="entry name" value="Surp module (SWAP domain)"/>
    <property type="match status" value="2"/>
</dbReference>
<feature type="compositionally biased region" description="Pro residues" evidence="8">
    <location>
        <begin position="486"/>
        <end position="502"/>
    </location>
</feature>
<dbReference type="CDD" id="cd01800">
    <property type="entry name" value="Ubl_SF3a120"/>
    <property type="match status" value="1"/>
</dbReference>